<evidence type="ECO:0000256" key="5">
    <source>
        <dbReference type="SAM" id="MobiDB-lite"/>
    </source>
</evidence>
<organism evidence="9 10">
    <name type="scientific">Streptomyces ortus</name>
    <dbReference type="NCBI Taxonomy" id="2867268"/>
    <lineage>
        <taxon>Bacteria</taxon>
        <taxon>Bacillati</taxon>
        <taxon>Actinomycetota</taxon>
        <taxon>Actinomycetes</taxon>
        <taxon>Kitasatosporales</taxon>
        <taxon>Streptomycetaceae</taxon>
        <taxon>Streptomyces</taxon>
    </lineage>
</organism>
<evidence type="ECO:0000256" key="3">
    <source>
        <dbReference type="ARBA" id="ARBA00022729"/>
    </source>
</evidence>
<evidence type="ECO:0000256" key="6">
    <source>
        <dbReference type="SAM" id="Phobius"/>
    </source>
</evidence>
<protein>
    <submittedName>
        <fullName evidence="9">Excalibur calcium-binding domain-containing protein</fullName>
    </submittedName>
</protein>
<sequence length="153" mass="15454">MNLFRKSASLAVAALALAAVSVTAAEAHDGLHPFENCTEAYANGYANIVKGDDHYAEDLDRDKDGVGCDRPPAGFVPASDQDTATDAKGGGGKDGDGKDGDGKDEGTDTGRRNPDLAETGGSGATPYLAAGGVTVLLAGGGVLFALRRRGDTN</sequence>
<keyword evidence="3 7" id="KW-0732">Signal</keyword>
<proteinExistence type="predicted"/>
<keyword evidence="2" id="KW-0964">Secreted</keyword>
<dbReference type="Proteomes" id="UP001165590">
    <property type="component" value="Unassembled WGS sequence"/>
</dbReference>
<feature type="transmembrane region" description="Helical" evidence="6">
    <location>
        <begin position="127"/>
        <end position="146"/>
    </location>
</feature>
<keyword evidence="4" id="KW-0572">Peptidoglycan-anchor</keyword>
<comment type="caution">
    <text evidence="9">The sequence shown here is derived from an EMBL/GenBank/DDBJ whole genome shotgun (WGS) entry which is preliminary data.</text>
</comment>
<keyword evidence="1" id="KW-0134">Cell wall</keyword>
<keyword evidence="6" id="KW-0812">Transmembrane</keyword>
<accession>A0ABT3V0E5</accession>
<evidence type="ECO:0000259" key="8">
    <source>
        <dbReference type="PROSITE" id="PS50847"/>
    </source>
</evidence>
<gene>
    <name evidence="9" type="ORF">K3769_11945</name>
</gene>
<feature type="domain" description="Gram-positive cocci surface proteins LPxTG" evidence="8">
    <location>
        <begin position="116"/>
        <end position="153"/>
    </location>
</feature>
<feature type="region of interest" description="Disordered" evidence="5">
    <location>
        <begin position="59"/>
        <end position="127"/>
    </location>
</feature>
<evidence type="ECO:0000256" key="2">
    <source>
        <dbReference type="ARBA" id="ARBA00022525"/>
    </source>
</evidence>
<evidence type="ECO:0000256" key="1">
    <source>
        <dbReference type="ARBA" id="ARBA00022512"/>
    </source>
</evidence>
<keyword evidence="6" id="KW-1133">Transmembrane helix</keyword>
<dbReference type="NCBIfam" id="NF041528">
    <property type="entry name" value="strep_LAETG"/>
    <property type="match status" value="1"/>
</dbReference>
<dbReference type="EMBL" id="JAIFZO010000002">
    <property type="protein sequence ID" value="MCX4233480.1"/>
    <property type="molecule type" value="Genomic_DNA"/>
</dbReference>
<dbReference type="SMART" id="SM00894">
    <property type="entry name" value="Excalibur"/>
    <property type="match status" value="1"/>
</dbReference>
<dbReference type="PROSITE" id="PS50847">
    <property type="entry name" value="GRAM_POS_ANCHORING"/>
    <property type="match status" value="1"/>
</dbReference>
<evidence type="ECO:0000313" key="10">
    <source>
        <dbReference type="Proteomes" id="UP001165590"/>
    </source>
</evidence>
<dbReference type="NCBIfam" id="TIGR01167">
    <property type="entry name" value="LPXTG_anchor"/>
    <property type="match status" value="1"/>
</dbReference>
<dbReference type="InterPro" id="IPR008613">
    <property type="entry name" value="Excalibur_Ca-bd_domain"/>
</dbReference>
<keyword evidence="6" id="KW-0472">Membrane</keyword>
<dbReference type="Pfam" id="PF05901">
    <property type="entry name" value="Excalibur"/>
    <property type="match status" value="1"/>
</dbReference>
<name>A0ABT3V0E5_9ACTN</name>
<keyword evidence="10" id="KW-1185">Reference proteome</keyword>
<dbReference type="RefSeq" id="WP_267026417.1">
    <property type="nucleotide sequence ID" value="NZ_JAIFZO010000002.1"/>
</dbReference>
<evidence type="ECO:0000313" key="9">
    <source>
        <dbReference type="EMBL" id="MCX4233480.1"/>
    </source>
</evidence>
<evidence type="ECO:0000256" key="4">
    <source>
        <dbReference type="ARBA" id="ARBA00023088"/>
    </source>
</evidence>
<reference evidence="9" key="1">
    <citation type="journal article" date="2022" name="bioRxiv">
        <title>Discovery and biosynthetic assessment of Streptomyces ortus sp nov. isolated from a deep-sea sponge.</title>
        <authorList>
            <person name="Williams S.E."/>
        </authorList>
    </citation>
    <scope>NUCLEOTIDE SEQUENCE</scope>
    <source>
        <strain evidence="9">A15ISP2-DRY2</strain>
    </source>
</reference>
<evidence type="ECO:0000256" key="7">
    <source>
        <dbReference type="SAM" id="SignalP"/>
    </source>
</evidence>
<feature type="chain" id="PRO_5047490932" evidence="7">
    <location>
        <begin position="25"/>
        <end position="153"/>
    </location>
</feature>
<dbReference type="InterPro" id="IPR019931">
    <property type="entry name" value="LPXTG_anchor"/>
</dbReference>
<feature type="signal peptide" evidence="7">
    <location>
        <begin position="1"/>
        <end position="24"/>
    </location>
</feature>
<feature type="compositionally biased region" description="Basic and acidic residues" evidence="5">
    <location>
        <begin position="91"/>
        <end position="115"/>
    </location>
</feature>